<dbReference type="SFLD" id="SFLDG01138">
    <property type="entry name" value="C1.6.2:_Deoxy-d-mannose-octulo"/>
    <property type="match status" value="1"/>
</dbReference>
<gene>
    <name evidence="7" type="primary">kdsC</name>
    <name evidence="7" type="ORF">CI610_00964</name>
</gene>
<comment type="cofactor">
    <cofactor evidence="1">
        <name>Mg(2+)</name>
        <dbReference type="ChEBI" id="CHEBI:18420"/>
    </cofactor>
</comment>
<dbReference type="SUPFAM" id="SSF56784">
    <property type="entry name" value="HAD-like"/>
    <property type="match status" value="1"/>
</dbReference>
<evidence type="ECO:0000256" key="5">
    <source>
        <dbReference type="ARBA" id="ARBA00022801"/>
    </source>
</evidence>
<dbReference type="PIRSF" id="PIRSF006118">
    <property type="entry name" value="KDO8-P_Ptase"/>
    <property type="match status" value="1"/>
</dbReference>
<dbReference type="InterPro" id="IPR023214">
    <property type="entry name" value="HAD_sf"/>
</dbReference>
<dbReference type="AlphaFoldDB" id="A0A2H9T9X8"/>
<dbReference type="NCBIfam" id="TIGR01670">
    <property type="entry name" value="KdsC-phosphatas"/>
    <property type="match status" value="1"/>
</dbReference>
<dbReference type="SFLD" id="SFLDG01136">
    <property type="entry name" value="C1.6:_Phosphoserine_Phosphatas"/>
    <property type="match status" value="1"/>
</dbReference>
<dbReference type="GO" id="GO:0046872">
    <property type="term" value="F:metal ion binding"/>
    <property type="evidence" value="ECO:0007669"/>
    <property type="project" value="UniProtKB-KW"/>
</dbReference>
<comment type="similarity">
    <text evidence="2">Belongs to the KdsC family.</text>
</comment>
<evidence type="ECO:0000256" key="3">
    <source>
        <dbReference type="ARBA" id="ARBA00011881"/>
    </source>
</evidence>
<accession>A0A2H9T9X8</accession>
<dbReference type="Gene3D" id="3.40.50.1000">
    <property type="entry name" value="HAD superfamily/HAD-like"/>
    <property type="match status" value="1"/>
</dbReference>
<dbReference type="InterPro" id="IPR036412">
    <property type="entry name" value="HAD-like_sf"/>
</dbReference>
<keyword evidence="4" id="KW-0479">Metal-binding</keyword>
<dbReference type="EMBL" id="NSIT01000034">
    <property type="protein sequence ID" value="PJE80065.1"/>
    <property type="molecule type" value="Genomic_DNA"/>
</dbReference>
<dbReference type="CDD" id="cd01630">
    <property type="entry name" value="HAD_KDO-like"/>
    <property type="match status" value="1"/>
</dbReference>
<comment type="subunit">
    <text evidence="3">Homotetramer.</text>
</comment>
<evidence type="ECO:0000313" key="7">
    <source>
        <dbReference type="EMBL" id="PJE80065.1"/>
    </source>
</evidence>
<proteinExistence type="inferred from homology"/>
<dbReference type="InterPro" id="IPR010023">
    <property type="entry name" value="KdsC_fam"/>
</dbReference>
<name>A0A2H9T9X8_9ZZZZ</name>
<dbReference type="Pfam" id="PF08282">
    <property type="entry name" value="Hydrolase_3"/>
    <property type="match status" value="1"/>
</dbReference>
<dbReference type="GO" id="GO:0019143">
    <property type="term" value="F:3-deoxy-manno-octulosonate-8-phosphatase activity"/>
    <property type="evidence" value="ECO:0007669"/>
    <property type="project" value="UniProtKB-EC"/>
</dbReference>
<keyword evidence="6" id="KW-0460">Magnesium</keyword>
<dbReference type="EC" id="3.1.3.45" evidence="7"/>
<protein>
    <submittedName>
        <fullName evidence="7">3-deoxy-D-manno-octulosonate 8-phosphate phosphatase KdsC</fullName>
        <ecNumber evidence="7">3.1.3.45</ecNumber>
    </submittedName>
</protein>
<sequence>MNTQSSSLTDIQLVIFDVDGVLTDGTLYYGESGEHLKTFNVKDGVGFNLLKDNHVHMAIITAKQSQSLKKRMDDLGIDHFYPGCHDKLAAFSELKQILSLTNDQIAYVGDDVIDLPVMNKVGIAIAPDDAYPLVKQQADIVTHSRGGQGVVREVADLLVGARTDLSSAYSRLTGIRIVQ</sequence>
<dbReference type="SFLD" id="SFLDS00003">
    <property type="entry name" value="Haloacid_Dehalogenase"/>
    <property type="match status" value="1"/>
</dbReference>
<comment type="caution">
    <text evidence="7">The sequence shown here is derived from an EMBL/GenBank/DDBJ whole genome shotgun (WGS) entry which is preliminary data.</text>
</comment>
<evidence type="ECO:0000256" key="2">
    <source>
        <dbReference type="ARBA" id="ARBA00005893"/>
    </source>
</evidence>
<dbReference type="PANTHER" id="PTHR21485">
    <property type="entry name" value="HAD SUPERFAMILY MEMBERS CMAS AND KDSC"/>
    <property type="match status" value="1"/>
</dbReference>
<dbReference type="GO" id="GO:0008781">
    <property type="term" value="F:N-acylneuraminate cytidylyltransferase activity"/>
    <property type="evidence" value="ECO:0007669"/>
    <property type="project" value="TreeGrafter"/>
</dbReference>
<evidence type="ECO:0000256" key="4">
    <source>
        <dbReference type="ARBA" id="ARBA00022723"/>
    </source>
</evidence>
<evidence type="ECO:0000256" key="1">
    <source>
        <dbReference type="ARBA" id="ARBA00001946"/>
    </source>
</evidence>
<dbReference type="FunFam" id="3.40.50.1000:FF:000029">
    <property type="entry name" value="3-deoxy-D-manno-octulosonate 8-phosphate phosphatase KdsC"/>
    <property type="match status" value="1"/>
</dbReference>
<reference evidence="7" key="1">
    <citation type="journal article" date="2017" name="Appl. Environ. Microbiol.">
        <title>Molecular characterization of an Endozoicomonas-like organism causing infection in king scallop Pecten maximus L.</title>
        <authorList>
            <person name="Cano I."/>
            <person name="van Aerle R."/>
            <person name="Ross S."/>
            <person name="Verner-Jeffreys D.W."/>
            <person name="Paley R.K."/>
            <person name="Rimmer G."/>
            <person name="Ryder D."/>
            <person name="Hooper P."/>
            <person name="Stone D."/>
            <person name="Feist S.W."/>
        </authorList>
    </citation>
    <scope>NUCLEOTIDE SEQUENCE</scope>
</reference>
<keyword evidence="5 7" id="KW-0378">Hydrolase</keyword>
<dbReference type="PANTHER" id="PTHR21485:SF3">
    <property type="entry name" value="N-ACYLNEURAMINATE CYTIDYLYLTRANSFERASE"/>
    <property type="match status" value="1"/>
</dbReference>
<evidence type="ECO:0000256" key="6">
    <source>
        <dbReference type="ARBA" id="ARBA00022842"/>
    </source>
</evidence>
<organism evidence="7">
    <name type="scientific">invertebrate metagenome</name>
    <dbReference type="NCBI Taxonomy" id="1711999"/>
    <lineage>
        <taxon>unclassified sequences</taxon>
        <taxon>metagenomes</taxon>
        <taxon>organismal metagenomes</taxon>
    </lineage>
</organism>
<dbReference type="InterPro" id="IPR050793">
    <property type="entry name" value="CMP-NeuNAc_synthase"/>
</dbReference>